<evidence type="ECO:0000256" key="4">
    <source>
        <dbReference type="ARBA" id="ARBA00022475"/>
    </source>
</evidence>
<dbReference type="STRING" id="1802069.A2970_01705"/>
<dbReference type="EMBL" id="MGAT01000030">
    <property type="protein sequence ID" value="OGK52035.1"/>
    <property type="molecule type" value="Genomic_DNA"/>
</dbReference>
<evidence type="ECO:0008006" key="11">
    <source>
        <dbReference type="Google" id="ProtNLM"/>
    </source>
</evidence>
<dbReference type="GO" id="GO:0055085">
    <property type="term" value="P:transmembrane transport"/>
    <property type="evidence" value="ECO:0007669"/>
    <property type="project" value="TreeGrafter"/>
</dbReference>
<sequence length="325" mass="35765">MTTQRIEISSRTIVFTVFFLLALGLLWQIKDLIFSLLIAFIIAGALRPAVATLEAVKLPRLIASIVVYFLFLFAFFYIFTLIVPPLTGELTTLFKTLPQIASVGLPSVSSYINFDFLSQNLPGLTNQTIEFIKGLFGNAIFITSTLFFGFYFILEKNLAEKLLGDLFEDIEVKKIAHISERAQKRMSSWFWGEVALMFVVGILTYIGLTLFQIKYALALAVLAGLLEVIPTLGPIISAIPAVLIGASQSPVSGLSMVALYFIVQQLENNLVVPLIMKKVTGLHPITILVALIIGGKLAGILGVILAVPTTLLLETVIVEWQRLSR</sequence>
<feature type="transmembrane region" description="Helical" evidence="8">
    <location>
        <begin position="12"/>
        <end position="29"/>
    </location>
</feature>
<comment type="subcellular location">
    <subcellularLocation>
        <location evidence="1">Cell membrane</location>
        <topology evidence="1">Multi-pass membrane protein</topology>
    </subcellularLocation>
</comment>
<evidence type="ECO:0000256" key="1">
    <source>
        <dbReference type="ARBA" id="ARBA00004651"/>
    </source>
</evidence>
<dbReference type="PANTHER" id="PTHR21716:SF53">
    <property type="entry name" value="PERMEASE PERM-RELATED"/>
    <property type="match status" value="1"/>
</dbReference>
<keyword evidence="4" id="KW-1003">Cell membrane</keyword>
<keyword evidence="5 8" id="KW-0812">Transmembrane</keyword>
<reference evidence="9 10" key="1">
    <citation type="journal article" date="2016" name="Nat. Commun.">
        <title>Thousands of microbial genomes shed light on interconnected biogeochemical processes in an aquifer system.</title>
        <authorList>
            <person name="Anantharaman K."/>
            <person name="Brown C.T."/>
            <person name="Hug L.A."/>
            <person name="Sharon I."/>
            <person name="Castelle C.J."/>
            <person name="Probst A.J."/>
            <person name="Thomas B.C."/>
            <person name="Singh A."/>
            <person name="Wilkins M.J."/>
            <person name="Karaoz U."/>
            <person name="Brodie E.L."/>
            <person name="Williams K.H."/>
            <person name="Hubbard S.S."/>
            <person name="Banfield J.F."/>
        </authorList>
    </citation>
    <scope>NUCLEOTIDE SEQUENCE [LARGE SCALE GENOMIC DNA]</scope>
</reference>
<evidence type="ECO:0000256" key="5">
    <source>
        <dbReference type="ARBA" id="ARBA00022692"/>
    </source>
</evidence>
<evidence type="ECO:0000256" key="2">
    <source>
        <dbReference type="ARBA" id="ARBA00009773"/>
    </source>
</evidence>
<feature type="transmembrane region" description="Helical" evidence="8">
    <location>
        <begin position="135"/>
        <end position="154"/>
    </location>
</feature>
<feature type="transmembrane region" description="Helical" evidence="8">
    <location>
        <begin position="35"/>
        <end position="53"/>
    </location>
</feature>
<dbReference type="Proteomes" id="UP000178857">
    <property type="component" value="Unassembled WGS sequence"/>
</dbReference>
<evidence type="ECO:0000313" key="9">
    <source>
        <dbReference type="EMBL" id="OGK52035.1"/>
    </source>
</evidence>
<proteinExistence type="inferred from homology"/>
<evidence type="ECO:0000256" key="6">
    <source>
        <dbReference type="ARBA" id="ARBA00022989"/>
    </source>
</evidence>
<feature type="transmembrane region" description="Helical" evidence="8">
    <location>
        <begin position="215"/>
        <end position="236"/>
    </location>
</feature>
<comment type="caution">
    <text evidence="9">The sequence shown here is derived from an EMBL/GenBank/DDBJ whole genome shotgun (WGS) entry which is preliminary data.</text>
</comment>
<protein>
    <recommendedName>
        <fullName evidence="11">AI-2E family transporter</fullName>
    </recommendedName>
</protein>
<dbReference type="AlphaFoldDB" id="A0A1F7J8U6"/>
<organism evidence="9 10">
    <name type="scientific">Candidatus Roizmanbacteria bacterium RIFCSPLOWO2_01_FULL_44_13</name>
    <dbReference type="NCBI Taxonomy" id="1802069"/>
    <lineage>
        <taxon>Bacteria</taxon>
        <taxon>Candidatus Roizmaniibacteriota</taxon>
    </lineage>
</organism>
<evidence type="ECO:0000256" key="3">
    <source>
        <dbReference type="ARBA" id="ARBA00022448"/>
    </source>
</evidence>
<dbReference type="PANTHER" id="PTHR21716">
    <property type="entry name" value="TRANSMEMBRANE PROTEIN"/>
    <property type="match status" value="1"/>
</dbReference>
<dbReference type="Pfam" id="PF01594">
    <property type="entry name" value="AI-2E_transport"/>
    <property type="match status" value="1"/>
</dbReference>
<keyword evidence="7 8" id="KW-0472">Membrane</keyword>
<accession>A0A1F7J8U6</accession>
<name>A0A1F7J8U6_9BACT</name>
<feature type="transmembrane region" description="Helical" evidence="8">
    <location>
        <begin position="284"/>
        <end position="307"/>
    </location>
</feature>
<keyword evidence="6 8" id="KW-1133">Transmembrane helix</keyword>
<keyword evidence="3" id="KW-0813">Transport</keyword>
<dbReference type="GO" id="GO:0005886">
    <property type="term" value="C:plasma membrane"/>
    <property type="evidence" value="ECO:0007669"/>
    <property type="project" value="UniProtKB-SubCell"/>
</dbReference>
<evidence type="ECO:0000256" key="7">
    <source>
        <dbReference type="ARBA" id="ARBA00023136"/>
    </source>
</evidence>
<feature type="transmembrane region" description="Helical" evidence="8">
    <location>
        <begin position="65"/>
        <end position="84"/>
    </location>
</feature>
<feature type="transmembrane region" description="Helical" evidence="8">
    <location>
        <begin position="189"/>
        <end position="208"/>
    </location>
</feature>
<dbReference type="InterPro" id="IPR002549">
    <property type="entry name" value="AI-2E-like"/>
</dbReference>
<feature type="transmembrane region" description="Helical" evidence="8">
    <location>
        <begin position="242"/>
        <end position="263"/>
    </location>
</feature>
<evidence type="ECO:0000256" key="8">
    <source>
        <dbReference type="SAM" id="Phobius"/>
    </source>
</evidence>
<comment type="similarity">
    <text evidence="2">Belongs to the autoinducer-2 exporter (AI-2E) (TC 2.A.86) family.</text>
</comment>
<gene>
    <name evidence="9" type="ORF">A2970_01705</name>
</gene>
<evidence type="ECO:0000313" key="10">
    <source>
        <dbReference type="Proteomes" id="UP000178857"/>
    </source>
</evidence>